<dbReference type="InterPro" id="IPR029063">
    <property type="entry name" value="SAM-dependent_MTases_sf"/>
</dbReference>
<evidence type="ECO:0000313" key="3">
    <source>
        <dbReference type="Proteomes" id="UP000481037"/>
    </source>
</evidence>
<dbReference type="PANTHER" id="PTHR34203:SF15">
    <property type="entry name" value="SLL1173 PROTEIN"/>
    <property type="match status" value="1"/>
</dbReference>
<keyword evidence="2" id="KW-0489">Methyltransferase</keyword>
<dbReference type="GO" id="GO:0008168">
    <property type="term" value="F:methyltransferase activity"/>
    <property type="evidence" value="ECO:0007669"/>
    <property type="project" value="UniProtKB-KW"/>
</dbReference>
<sequence>MKNPNAVISSDYGPIIINVNDSVIGKHISQNGYWATQDINLIKTLLEAQIARHGTVRMYDVGANIGTHSLALGKSLGDKISIRAFEAQRQVFNMLCGTIALNGLSNVFCHNNAVGAVDDEALEIALLDYNTPNNFGALELVPPKHSDQQHVSRSTKEIVRTLRLDSFNEKVDFIKIDVEGMEDKVLMGAEKAIRTHRPILFIEIHKTDAQFVVDYFRGFGDYIGFLRGIDLILIPFEYQLQVLNAERVI</sequence>
<keyword evidence="2" id="KW-0808">Transferase</keyword>
<dbReference type="SUPFAM" id="SSF53335">
    <property type="entry name" value="S-adenosyl-L-methionine-dependent methyltransferases"/>
    <property type="match status" value="1"/>
</dbReference>
<feature type="domain" description="Methyltransferase FkbM" evidence="1">
    <location>
        <begin position="60"/>
        <end position="218"/>
    </location>
</feature>
<dbReference type="GO" id="GO:0032259">
    <property type="term" value="P:methylation"/>
    <property type="evidence" value="ECO:0007669"/>
    <property type="project" value="UniProtKB-KW"/>
</dbReference>
<gene>
    <name evidence="2" type="ORF">GJ697_23855</name>
</gene>
<proteinExistence type="predicted"/>
<dbReference type="RefSeq" id="WP_154364265.1">
    <property type="nucleotide sequence ID" value="NZ_WKJM01000025.1"/>
</dbReference>
<protein>
    <submittedName>
        <fullName evidence="2">FkbM family methyltransferase</fullName>
    </submittedName>
</protein>
<dbReference type="InterPro" id="IPR006342">
    <property type="entry name" value="FkbM_mtfrase"/>
</dbReference>
<dbReference type="InterPro" id="IPR052514">
    <property type="entry name" value="SAM-dependent_MTase"/>
</dbReference>
<dbReference type="Proteomes" id="UP000481037">
    <property type="component" value="Unassembled WGS sequence"/>
</dbReference>
<evidence type="ECO:0000259" key="1">
    <source>
        <dbReference type="Pfam" id="PF05050"/>
    </source>
</evidence>
<reference evidence="2 3" key="1">
    <citation type="submission" date="2019-11" db="EMBL/GenBank/DDBJ databases">
        <title>Novel species isolated from a subtropical stream in China.</title>
        <authorList>
            <person name="Lu H."/>
        </authorList>
    </citation>
    <scope>NUCLEOTIDE SEQUENCE [LARGE SCALE GENOMIC DNA]</scope>
    <source>
        <strain evidence="2 3">FT25W</strain>
    </source>
</reference>
<dbReference type="PANTHER" id="PTHR34203">
    <property type="entry name" value="METHYLTRANSFERASE, FKBM FAMILY PROTEIN"/>
    <property type="match status" value="1"/>
</dbReference>
<dbReference type="Gene3D" id="3.40.50.150">
    <property type="entry name" value="Vaccinia Virus protein VP39"/>
    <property type="match status" value="1"/>
</dbReference>
<comment type="caution">
    <text evidence="2">The sequence shown here is derived from an EMBL/GenBank/DDBJ whole genome shotgun (WGS) entry which is preliminary data.</text>
</comment>
<name>A0A6L5QM32_9BURK</name>
<dbReference type="AlphaFoldDB" id="A0A6L5QM32"/>
<keyword evidence="3" id="KW-1185">Reference proteome</keyword>
<dbReference type="NCBIfam" id="TIGR01444">
    <property type="entry name" value="fkbM_fam"/>
    <property type="match status" value="1"/>
</dbReference>
<evidence type="ECO:0000313" key="2">
    <source>
        <dbReference type="EMBL" id="MRX10864.1"/>
    </source>
</evidence>
<organism evidence="2 3">
    <name type="scientific">Duganella alba</name>
    <dbReference type="NCBI Taxonomy" id="2666081"/>
    <lineage>
        <taxon>Bacteria</taxon>
        <taxon>Pseudomonadati</taxon>
        <taxon>Pseudomonadota</taxon>
        <taxon>Betaproteobacteria</taxon>
        <taxon>Burkholderiales</taxon>
        <taxon>Oxalobacteraceae</taxon>
        <taxon>Telluria group</taxon>
        <taxon>Duganella</taxon>
    </lineage>
</organism>
<accession>A0A6L5QM32</accession>
<dbReference type="EMBL" id="WKJM01000025">
    <property type="protein sequence ID" value="MRX10864.1"/>
    <property type="molecule type" value="Genomic_DNA"/>
</dbReference>
<dbReference type="Pfam" id="PF05050">
    <property type="entry name" value="Methyltransf_21"/>
    <property type="match status" value="1"/>
</dbReference>